<organism evidence="1 2">
    <name type="scientific">Providencia manganoxydans</name>
    <dbReference type="NCBI Taxonomy" id="2923283"/>
    <lineage>
        <taxon>Bacteria</taxon>
        <taxon>Pseudomonadati</taxon>
        <taxon>Pseudomonadota</taxon>
        <taxon>Gammaproteobacteria</taxon>
        <taxon>Enterobacterales</taxon>
        <taxon>Morganellaceae</taxon>
        <taxon>Providencia</taxon>
    </lineage>
</organism>
<dbReference type="InterPro" id="IPR058979">
    <property type="entry name" value="LysC-like"/>
</dbReference>
<dbReference type="GeneID" id="92279847"/>
<evidence type="ECO:0000313" key="2">
    <source>
        <dbReference type="Proteomes" id="UP000596157"/>
    </source>
</evidence>
<protein>
    <recommendedName>
        <fullName evidence="3">Rz1 lytic protein</fullName>
    </recommendedName>
</protein>
<dbReference type="RefSeq" id="WP_337979497.1">
    <property type="nucleotide sequence ID" value="NZ_CP067099.1"/>
</dbReference>
<dbReference type="EMBL" id="CP067099">
    <property type="protein sequence ID" value="QQO61373.1"/>
    <property type="molecule type" value="Genomic_DNA"/>
</dbReference>
<gene>
    <name evidence="1" type="ORF">JI723_13980</name>
</gene>
<evidence type="ECO:0000313" key="1">
    <source>
        <dbReference type="EMBL" id="QQO61373.1"/>
    </source>
</evidence>
<name>A0ABX7ABP5_9GAMM</name>
<dbReference type="PROSITE" id="PS51257">
    <property type="entry name" value="PROKAR_LIPOPROTEIN"/>
    <property type="match status" value="1"/>
</dbReference>
<proteinExistence type="predicted"/>
<dbReference type="Pfam" id="PF23793">
    <property type="entry name" value="LysC"/>
    <property type="match status" value="1"/>
</dbReference>
<reference evidence="2" key="1">
    <citation type="submission" date="2021-01" db="EMBL/GenBank/DDBJ databases">
        <title>Providencia vermicola LLDRA6, a soil-borne Mn(II)-oxidizing bacterium, exploits a strategy of superoxide production coupled to hydrogen peroxide consumption to generate Mn oxides, as revealed by transcriptional up-regulation of genes for phenylacetic acid catabolism.</title>
        <authorList>
            <person name="Chen S."/>
            <person name="Ding Z."/>
            <person name="Chen J."/>
            <person name="Luo J."/>
            <person name="Ruan X."/>
            <person name="Li Z."/>
            <person name="Liao F."/>
            <person name="He J."/>
            <person name="Li D."/>
        </authorList>
    </citation>
    <scope>NUCLEOTIDE SEQUENCE [LARGE SCALE GENOMIC DNA]</scope>
    <source>
        <strain evidence="2">LLDRA6</strain>
    </source>
</reference>
<keyword evidence="2" id="KW-1185">Reference proteome</keyword>
<accession>A0ABX7ABP5</accession>
<sequence length="97" mass="10951">MSKLRLLSKQHSKTMSALILLFPMMLLVSCGATKEKLIPVQPVPLPPHLTADCEQPDIPEKMDWKDMPQLLVDAMNSIAKCNLDKKAIREIEAERAR</sequence>
<dbReference type="Proteomes" id="UP000596157">
    <property type="component" value="Chromosome"/>
</dbReference>
<evidence type="ECO:0008006" key="3">
    <source>
        <dbReference type="Google" id="ProtNLM"/>
    </source>
</evidence>